<dbReference type="AlphaFoldDB" id="A0A9Q5C9B5"/>
<organism evidence="4 5">
    <name type="scientific">Lactobacillus helveticus</name>
    <name type="common">Lactobacillus suntoryeus</name>
    <dbReference type="NCBI Taxonomy" id="1587"/>
    <lineage>
        <taxon>Bacteria</taxon>
        <taxon>Bacillati</taxon>
        <taxon>Bacillota</taxon>
        <taxon>Bacilli</taxon>
        <taxon>Lactobacillales</taxon>
        <taxon>Lactobacillaceae</taxon>
        <taxon>Lactobacillus</taxon>
    </lineage>
</organism>
<accession>A0A9Q5C9B5</accession>
<dbReference type="GO" id="GO:0003677">
    <property type="term" value="F:DNA binding"/>
    <property type="evidence" value="ECO:0007669"/>
    <property type="project" value="UniProtKB-UniRule"/>
</dbReference>
<dbReference type="Gene3D" id="1.10.357.10">
    <property type="entry name" value="Tetracycline Repressor, domain 2"/>
    <property type="match status" value="1"/>
</dbReference>
<dbReference type="Pfam" id="PF00440">
    <property type="entry name" value="TetR_N"/>
    <property type="match status" value="1"/>
</dbReference>
<dbReference type="InterPro" id="IPR001647">
    <property type="entry name" value="HTH_TetR"/>
</dbReference>
<dbReference type="PROSITE" id="PS50977">
    <property type="entry name" value="HTH_TETR_2"/>
    <property type="match status" value="1"/>
</dbReference>
<proteinExistence type="predicted"/>
<dbReference type="EMBL" id="WCHB01000018">
    <property type="protein sequence ID" value="NRO34536.1"/>
    <property type="molecule type" value="Genomic_DNA"/>
</dbReference>
<evidence type="ECO:0000259" key="3">
    <source>
        <dbReference type="PROSITE" id="PS50977"/>
    </source>
</evidence>
<feature type="DNA-binding region" description="H-T-H motif" evidence="2">
    <location>
        <begin position="29"/>
        <end position="48"/>
    </location>
</feature>
<keyword evidence="1 2" id="KW-0238">DNA-binding</keyword>
<dbReference type="PANTHER" id="PTHR43479:SF11">
    <property type="entry name" value="ACREF_ENVCD OPERON REPRESSOR-RELATED"/>
    <property type="match status" value="1"/>
</dbReference>
<comment type="caution">
    <text evidence="4">The sequence shown here is derived from an EMBL/GenBank/DDBJ whole genome shotgun (WGS) entry which is preliminary data.</text>
</comment>
<evidence type="ECO:0000313" key="5">
    <source>
        <dbReference type="Proteomes" id="UP000651333"/>
    </source>
</evidence>
<dbReference type="InterPro" id="IPR009057">
    <property type="entry name" value="Homeodomain-like_sf"/>
</dbReference>
<dbReference type="SUPFAM" id="SSF46689">
    <property type="entry name" value="Homeodomain-like"/>
    <property type="match status" value="1"/>
</dbReference>
<dbReference type="PANTHER" id="PTHR43479">
    <property type="entry name" value="ACREF/ENVCD OPERON REPRESSOR-RELATED"/>
    <property type="match status" value="1"/>
</dbReference>
<dbReference type="Proteomes" id="UP000651333">
    <property type="component" value="Unassembled WGS sequence"/>
</dbReference>
<sequence>MDTRQHSTQDRIIDGLIQCIKEKPVREITNKDIYTKAEVTYQTFFRYYSDKNELLDDLENTLISELRTAFKKDRDILTKLNHTPNKDEMLTLTDPTFRHIFSFCDANKEILRVLLS</sequence>
<evidence type="ECO:0000256" key="1">
    <source>
        <dbReference type="ARBA" id="ARBA00023125"/>
    </source>
</evidence>
<dbReference type="RefSeq" id="WP_173007118.1">
    <property type="nucleotide sequence ID" value="NZ_WCHB01000018.1"/>
</dbReference>
<gene>
    <name evidence="4" type="ORF">IMAU30003_00774</name>
</gene>
<feature type="domain" description="HTH tetR-type" evidence="3">
    <location>
        <begin position="6"/>
        <end position="66"/>
    </location>
</feature>
<protein>
    <recommendedName>
        <fullName evidence="3">HTH tetR-type domain-containing protein</fullName>
    </recommendedName>
</protein>
<reference evidence="4" key="1">
    <citation type="submission" date="2019-09" db="EMBL/GenBank/DDBJ databases">
        <title>Comparative genomic analysis of Lactobacillus helveticus.</title>
        <authorList>
            <person name="Zhang H."/>
            <person name="Chen Y."/>
            <person name="Zhong Z."/>
        </authorList>
    </citation>
    <scope>NUCLEOTIDE SEQUENCE</scope>
    <source>
        <strain evidence="4">IMAU30003</strain>
    </source>
</reference>
<evidence type="ECO:0000313" key="4">
    <source>
        <dbReference type="EMBL" id="NRO34536.1"/>
    </source>
</evidence>
<dbReference type="InterPro" id="IPR050624">
    <property type="entry name" value="HTH-type_Tx_Regulator"/>
</dbReference>
<name>A0A9Q5C9B5_LACHE</name>
<evidence type="ECO:0000256" key="2">
    <source>
        <dbReference type="PROSITE-ProRule" id="PRU00335"/>
    </source>
</evidence>